<sequence>MRRTDPKAEMKSNPTDLYKIKSPEDSRRKTLAPHANRSVRTHVEQPERTGAKRLAERKRHITAPGKSRARLIQGPINSSRQEGDLWAPLASSLASPEINAAANNSGCRVD</sequence>
<evidence type="ECO:0000256" key="1">
    <source>
        <dbReference type="SAM" id="MobiDB-lite"/>
    </source>
</evidence>
<evidence type="ECO:0000313" key="2">
    <source>
        <dbReference type="EMBL" id="CAL1583549.1"/>
    </source>
</evidence>
<organism evidence="2 3">
    <name type="scientific">Knipowitschia caucasica</name>
    <name type="common">Caucasian dwarf goby</name>
    <name type="synonym">Pomatoschistus caucasicus</name>
    <dbReference type="NCBI Taxonomy" id="637954"/>
    <lineage>
        <taxon>Eukaryota</taxon>
        <taxon>Metazoa</taxon>
        <taxon>Chordata</taxon>
        <taxon>Craniata</taxon>
        <taxon>Vertebrata</taxon>
        <taxon>Euteleostomi</taxon>
        <taxon>Actinopterygii</taxon>
        <taxon>Neopterygii</taxon>
        <taxon>Teleostei</taxon>
        <taxon>Neoteleostei</taxon>
        <taxon>Acanthomorphata</taxon>
        <taxon>Gobiaria</taxon>
        <taxon>Gobiiformes</taxon>
        <taxon>Gobioidei</taxon>
        <taxon>Gobiidae</taxon>
        <taxon>Gobiinae</taxon>
        <taxon>Knipowitschia</taxon>
    </lineage>
</organism>
<dbReference type="EMBL" id="OZ035838">
    <property type="protein sequence ID" value="CAL1583549.1"/>
    <property type="molecule type" value="Genomic_DNA"/>
</dbReference>
<accession>A0AAV2K6N6</accession>
<keyword evidence="3" id="KW-1185">Reference proteome</keyword>
<evidence type="ECO:0000313" key="3">
    <source>
        <dbReference type="Proteomes" id="UP001497482"/>
    </source>
</evidence>
<protein>
    <submittedName>
        <fullName evidence="2">Uncharacterized protein</fullName>
    </submittedName>
</protein>
<feature type="region of interest" description="Disordered" evidence="1">
    <location>
        <begin position="63"/>
        <end position="83"/>
    </location>
</feature>
<feature type="region of interest" description="Disordered" evidence="1">
    <location>
        <begin position="1"/>
        <end position="49"/>
    </location>
</feature>
<dbReference type="Proteomes" id="UP001497482">
    <property type="component" value="Chromosome 16"/>
</dbReference>
<proteinExistence type="predicted"/>
<name>A0AAV2K6N6_KNICA</name>
<dbReference type="AlphaFoldDB" id="A0AAV2K6N6"/>
<feature type="compositionally biased region" description="Basic and acidic residues" evidence="1">
    <location>
        <begin position="1"/>
        <end position="10"/>
    </location>
</feature>
<reference evidence="2 3" key="1">
    <citation type="submission" date="2024-04" db="EMBL/GenBank/DDBJ databases">
        <authorList>
            <person name="Waldvogel A.-M."/>
            <person name="Schoenle A."/>
        </authorList>
    </citation>
    <scope>NUCLEOTIDE SEQUENCE [LARGE SCALE GENOMIC DNA]</scope>
</reference>
<feature type="compositionally biased region" description="Basic and acidic residues" evidence="1">
    <location>
        <begin position="18"/>
        <end position="28"/>
    </location>
</feature>
<gene>
    <name evidence="2" type="ORF">KC01_LOCUS14005</name>
</gene>